<evidence type="ECO:0000256" key="1">
    <source>
        <dbReference type="SAM" id="MobiDB-lite"/>
    </source>
</evidence>
<evidence type="ECO:0000313" key="2">
    <source>
        <dbReference type="EMBL" id="AJK68598.1"/>
    </source>
</evidence>
<keyword evidence="3" id="KW-1185">Reference proteome</keyword>
<sequence>MSRHVQKAPGILGLSLVTPEHVKVALQVVEAAGVMELWEQWRREDGYRDARPGRPKEVDEKTMLVLFILLAIEGSALHITRARDVIVYRATPEALAMLGLPQRDDWNFCWHDELRDRRWDNRLYAALRRLIAPLDLYPDNSYARRYTKEEFAQVESARDPELIAQRRRRSQEFYGPILMESAKLLGTDFSRWTGDIVVDGTPIPASGTGTAARSTRVSSEPDAGWYRRGGDHNGDDANGREAIFWAFEASLIAMSGKDFGSSGLPAPIIGLSLDKPGHSISERALDALSHVTSDPSTPRGFFIGDRAYTPGAKAEKLQQPIRQAGYRIVGDLYEEQKGQVTAVYEGAQQVDGSWFCPALPDSLVGFTAGRDNKALLDDPEAQRMLKERDKYRLRIKEVTQDGSVKFMCPARGPGATVTCPIASGQMPDKPVLGMKRRGPRLRPKTATPPATGKKSSRLTLVPEQLPKGSACGKVCSNKSSLTIPLHVASKQAHQGPSWATKAWGEVYHRGRNIIESRNGLLKNASGVGIGDRTGRLIRGFSKQWFLVAAAAVAVNIRLVDAYLRRTGQELTPVPPPPTPPVRKTNRDAEAEPYWSNAPPAAA</sequence>
<dbReference type="KEGG" id="cmq:B840_04895"/>
<dbReference type="Proteomes" id="UP000031928">
    <property type="component" value="Chromosome"/>
</dbReference>
<dbReference type="STRING" id="1224162.B840_04895"/>
<gene>
    <name evidence="2" type="ORF">B840_04895</name>
</gene>
<evidence type="ECO:0000313" key="3">
    <source>
        <dbReference type="Proteomes" id="UP000031928"/>
    </source>
</evidence>
<name>A0A0B6TKV4_9CORY</name>
<feature type="region of interest" description="Disordered" evidence="1">
    <location>
        <begin position="420"/>
        <end position="456"/>
    </location>
</feature>
<protein>
    <submittedName>
        <fullName evidence="2">Uncharacterized protein</fullName>
    </submittedName>
</protein>
<feature type="region of interest" description="Disordered" evidence="1">
    <location>
        <begin position="568"/>
        <end position="602"/>
    </location>
</feature>
<dbReference type="OrthoDB" id="3837969at2"/>
<dbReference type="AlphaFoldDB" id="A0A0B6TKV4"/>
<organism evidence="2 3">
    <name type="scientific">Corynebacterium marinum DSM 44953</name>
    <dbReference type="NCBI Taxonomy" id="1224162"/>
    <lineage>
        <taxon>Bacteria</taxon>
        <taxon>Bacillati</taxon>
        <taxon>Actinomycetota</taxon>
        <taxon>Actinomycetes</taxon>
        <taxon>Mycobacteriales</taxon>
        <taxon>Corynebacteriaceae</taxon>
        <taxon>Corynebacterium</taxon>
    </lineage>
</organism>
<accession>A0A0B6TKV4</accession>
<feature type="region of interest" description="Disordered" evidence="1">
    <location>
        <begin position="206"/>
        <end position="232"/>
    </location>
</feature>
<dbReference type="HOGENOM" id="CLU_031777_0_0_11"/>
<dbReference type="EMBL" id="CP007790">
    <property type="protein sequence ID" value="AJK68598.1"/>
    <property type="molecule type" value="Genomic_DNA"/>
</dbReference>
<feature type="compositionally biased region" description="Polar residues" evidence="1">
    <location>
        <begin position="207"/>
        <end position="218"/>
    </location>
</feature>
<dbReference type="RefSeq" id="WP_042621204.1">
    <property type="nucleotide sequence ID" value="NZ_CP007790.1"/>
</dbReference>
<feature type="compositionally biased region" description="Basic residues" evidence="1">
    <location>
        <begin position="434"/>
        <end position="443"/>
    </location>
</feature>
<proteinExistence type="predicted"/>
<reference evidence="2 3" key="1">
    <citation type="submission" date="2014-05" db="EMBL/GenBank/DDBJ databases">
        <title>Complete genome sequence of Corynebacterium marinum DSM 44953.</title>
        <authorList>
            <person name="Schaffert L."/>
            <person name="Albersmeier A."/>
            <person name="Kalinowski J."/>
            <person name="Ruckert C."/>
        </authorList>
    </citation>
    <scope>NUCLEOTIDE SEQUENCE [LARGE SCALE GENOMIC DNA]</scope>
    <source>
        <strain evidence="2 3">DSM 44953</strain>
    </source>
</reference>